<dbReference type="Proteomes" id="UP000784294">
    <property type="component" value="Unassembled WGS sequence"/>
</dbReference>
<proteinExistence type="predicted"/>
<comment type="caution">
    <text evidence="1">The sequence shown here is derived from an EMBL/GenBank/DDBJ whole genome shotgun (WGS) entry which is preliminary data.</text>
</comment>
<gene>
    <name evidence="1" type="ORF">PXEA_LOCUS13973</name>
</gene>
<name>A0A3S5FDR5_9PLAT</name>
<protein>
    <submittedName>
        <fullName evidence="1">Uncharacterized protein</fullName>
    </submittedName>
</protein>
<organism evidence="1 2">
    <name type="scientific">Protopolystoma xenopodis</name>
    <dbReference type="NCBI Taxonomy" id="117903"/>
    <lineage>
        <taxon>Eukaryota</taxon>
        <taxon>Metazoa</taxon>
        <taxon>Spiralia</taxon>
        <taxon>Lophotrochozoa</taxon>
        <taxon>Platyhelminthes</taxon>
        <taxon>Monogenea</taxon>
        <taxon>Polyopisthocotylea</taxon>
        <taxon>Polystomatidea</taxon>
        <taxon>Polystomatidae</taxon>
        <taxon>Protopolystoma</taxon>
    </lineage>
</organism>
<dbReference type="AlphaFoldDB" id="A0A3S5FDR5"/>
<reference evidence="1" key="1">
    <citation type="submission" date="2018-11" db="EMBL/GenBank/DDBJ databases">
        <authorList>
            <consortium name="Pathogen Informatics"/>
        </authorList>
    </citation>
    <scope>NUCLEOTIDE SEQUENCE</scope>
</reference>
<evidence type="ECO:0000313" key="1">
    <source>
        <dbReference type="EMBL" id="VEL20533.1"/>
    </source>
</evidence>
<sequence>MLQLNSGIRGSMAVPHFAARKSTTSRQSDGVGYLPVVTIASGHSCSAVEVGLTSNSFISDFFKRVRQRPESSFVQSDTGLSVKYYKHIG</sequence>
<evidence type="ECO:0000313" key="2">
    <source>
        <dbReference type="Proteomes" id="UP000784294"/>
    </source>
</evidence>
<keyword evidence="2" id="KW-1185">Reference proteome</keyword>
<dbReference type="EMBL" id="CAAALY010046906">
    <property type="protein sequence ID" value="VEL20533.1"/>
    <property type="molecule type" value="Genomic_DNA"/>
</dbReference>
<accession>A0A3S5FDR5</accession>